<dbReference type="Pfam" id="PF17837">
    <property type="entry name" value="4PPT_N"/>
    <property type="match status" value="1"/>
</dbReference>
<evidence type="ECO:0000313" key="5">
    <source>
        <dbReference type="Proteomes" id="UP001601976"/>
    </source>
</evidence>
<accession>A0ABW6RFB0</accession>
<gene>
    <name evidence="4" type="ORF">ACFYWW_15955</name>
</gene>
<keyword evidence="1 4" id="KW-0808">Transferase</keyword>
<name>A0ABW6RFB0_9ACTN</name>
<dbReference type="RefSeq" id="WP_387896054.1">
    <property type="nucleotide sequence ID" value="NZ_JBIAPK010000004.1"/>
</dbReference>
<dbReference type="Proteomes" id="UP001601976">
    <property type="component" value="Unassembled WGS sequence"/>
</dbReference>
<dbReference type="Gene3D" id="3.90.470.20">
    <property type="entry name" value="4'-phosphopantetheinyl transferase domain"/>
    <property type="match status" value="1"/>
</dbReference>
<sequence length="239" mass="25623">MLEGVLPPEIALEELFADPYVELFPEEAELVAASDAKRQREFATARLCARKALVRLGIEPGPIVPAADGPPWARRAPRWPDGVVGSMTHCEGYRAAAVARAEAVASVGVDAEPNAPLPANIADTVMLPEEQDTVSRLSVHHPEVAWDRLMFSAKESVFKAWYPLTRRWLDFPECVITPDPDLGTFTGTLRVPGPVVAGVRIDRFAGLWRTSAGPGKGHLATAVVVPTRPVDGAPGGGPK</sequence>
<dbReference type="InterPro" id="IPR041354">
    <property type="entry name" value="4PPT_N"/>
</dbReference>
<comment type="caution">
    <text evidence="4">The sequence shown here is derived from an EMBL/GenBank/DDBJ whole genome shotgun (WGS) entry which is preliminary data.</text>
</comment>
<dbReference type="InterPro" id="IPR037143">
    <property type="entry name" value="4-PPantetheinyl_Trfase_dom_sf"/>
</dbReference>
<dbReference type="PANTHER" id="PTHR38096">
    <property type="entry name" value="ENTEROBACTIN SYNTHASE COMPONENT D"/>
    <property type="match status" value="1"/>
</dbReference>
<feature type="domain" description="4'-phosphopantetheinyl transferase N-terminal" evidence="3">
    <location>
        <begin position="26"/>
        <end position="99"/>
    </location>
</feature>
<evidence type="ECO:0000313" key="4">
    <source>
        <dbReference type="EMBL" id="MFF3340211.1"/>
    </source>
</evidence>
<dbReference type="Pfam" id="PF01648">
    <property type="entry name" value="ACPS"/>
    <property type="match status" value="1"/>
</dbReference>
<dbReference type="SUPFAM" id="SSF56214">
    <property type="entry name" value="4'-phosphopantetheinyl transferase"/>
    <property type="match status" value="1"/>
</dbReference>
<reference evidence="4 5" key="1">
    <citation type="submission" date="2024-10" db="EMBL/GenBank/DDBJ databases">
        <title>The Natural Products Discovery Center: Release of the First 8490 Sequenced Strains for Exploring Actinobacteria Biosynthetic Diversity.</title>
        <authorList>
            <person name="Kalkreuter E."/>
            <person name="Kautsar S.A."/>
            <person name="Yang D."/>
            <person name="Bader C.D."/>
            <person name="Teijaro C.N."/>
            <person name="Fluegel L."/>
            <person name="Davis C.M."/>
            <person name="Simpson J.R."/>
            <person name="Lauterbach L."/>
            <person name="Steele A.D."/>
            <person name="Gui C."/>
            <person name="Meng S."/>
            <person name="Li G."/>
            <person name="Viehrig K."/>
            <person name="Ye F."/>
            <person name="Su P."/>
            <person name="Kiefer A.F."/>
            <person name="Nichols A."/>
            <person name="Cepeda A.J."/>
            <person name="Yan W."/>
            <person name="Fan B."/>
            <person name="Jiang Y."/>
            <person name="Adhikari A."/>
            <person name="Zheng C.-J."/>
            <person name="Schuster L."/>
            <person name="Cowan T.M."/>
            <person name="Smanski M.J."/>
            <person name="Chevrette M.G."/>
            <person name="De Carvalho L.P.S."/>
            <person name="Shen B."/>
        </authorList>
    </citation>
    <scope>NUCLEOTIDE SEQUENCE [LARGE SCALE GENOMIC DNA]</scope>
    <source>
        <strain evidence="4 5">NPDC003029</strain>
    </source>
</reference>
<dbReference type="InterPro" id="IPR003542">
    <property type="entry name" value="Enbac_synth_compD-like"/>
</dbReference>
<organism evidence="4 5">
    <name type="scientific">Streptomyces flavidovirens</name>
    <dbReference type="NCBI Taxonomy" id="67298"/>
    <lineage>
        <taxon>Bacteria</taxon>
        <taxon>Bacillati</taxon>
        <taxon>Actinomycetota</taxon>
        <taxon>Actinomycetes</taxon>
        <taxon>Kitasatosporales</taxon>
        <taxon>Streptomycetaceae</taxon>
        <taxon>Streptomyces</taxon>
    </lineage>
</organism>
<protein>
    <submittedName>
        <fullName evidence="4">4'-phosphopantetheinyl transferase</fullName>
    </submittedName>
</protein>
<evidence type="ECO:0000259" key="2">
    <source>
        <dbReference type="Pfam" id="PF01648"/>
    </source>
</evidence>
<dbReference type="EMBL" id="JBIAPK010000004">
    <property type="protein sequence ID" value="MFF3340211.1"/>
    <property type="molecule type" value="Genomic_DNA"/>
</dbReference>
<keyword evidence="5" id="KW-1185">Reference proteome</keyword>
<evidence type="ECO:0000256" key="1">
    <source>
        <dbReference type="ARBA" id="ARBA00022679"/>
    </source>
</evidence>
<dbReference type="PRINTS" id="PR01399">
    <property type="entry name" value="ENTSNTHTASED"/>
</dbReference>
<proteinExistence type="predicted"/>
<feature type="domain" description="4'-phosphopantetheinyl transferase" evidence="2">
    <location>
        <begin position="106"/>
        <end position="182"/>
    </location>
</feature>
<dbReference type="InterPro" id="IPR008278">
    <property type="entry name" value="4-PPantetheinyl_Trfase_dom"/>
</dbReference>
<evidence type="ECO:0000259" key="3">
    <source>
        <dbReference type="Pfam" id="PF17837"/>
    </source>
</evidence>
<dbReference type="PANTHER" id="PTHR38096:SF1">
    <property type="entry name" value="ENTEROBACTIN SYNTHASE COMPONENT D"/>
    <property type="match status" value="1"/>
</dbReference>
<dbReference type="GO" id="GO:0016740">
    <property type="term" value="F:transferase activity"/>
    <property type="evidence" value="ECO:0007669"/>
    <property type="project" value="UniProtKB-KW"/>
</dbReference>